<sequence>MKIDVLSLFPPMFEGVFGESILKKAQEKKAVELNVIDFREFSPHKQKSVDDYPYGGGAGMVLKPEPIFEAIDHVASSSNKKPRIVLMCPQGERYCQAKAEELSKEDHLIFVCGHYEGYDERIREHLVTDEISIGDFVLTGGELGAMVVIDSVVRLLPQVLGNEQSAIKDSFSSGLLEHPHYTRPASYRGMDVPEVLTSGNHAHIDEWRLKESLKRTWQRRPDLLEIYPLTSAQKKWIHEWEKLKDS</sequence>
<dbReference type="EC" id="2.1.1.228" evidence="5 15"/>
<evidence type="ECO:0000256" key="4">
    <source>
        <dbReference type="ARBA" id="ARBA00011738"/>
    </source>
</evidence>
<feature type="binding site" evidence="15">
    <location>
        <begin position="133"/>
        <end position="138"/>
    </location>
    <ligand>
        <name>S-adenosyl-L-methionine</name>
        <dbReference type="ChEBI" id="CHEBI:59789"/>
    </ligand>
</feature>
<keyword evidence="9 15" id="KW-0808">Transferase</keyword>
<dbReference type="EMBL" id="JBFMIA010000003">
    <property type="protein sequence ID" value="MEW9501327.1"/>
    <property type="molecule type" value="Genomic_DNA"/>
</dbReference>
<dbReference type="NCBIfam" id="TIGR00088">
    <property type="entry name" value="trmD"/>
    <property type="match status" value="1"/>
</dbReference>
<evidence type="ECO:0000256" key="8">
    <source>
        <dbReference type="ARBA" id="ARBA00022603"/>
    </source>
</evidence>
<dbReference type="InterPro" id="IPR002649">
    <property type="entry name" value="tRNA_m1G_MeTrfase_TrmD"/>
</dbReference>
<evidence type="ECO:0000256" key="11">
    <source>
        <dbReference type="ARBA" id="ARBA00022694"/>
    </source>
</evidence>
<evidence type="ECO:0000256" key="7">
    <source>
        <dbReference type="ARBA" id="ARBA00022490"/>
    </source>
</evidence>
<evidence type="ECO:0000256" key="6">
    <source>
        <dbReference type="ARBA" id="ARBA00014679"/>
    </source>
</evidence>
<evidence type="ECO:0000256" key="12">
    <source>
        <dbReference type="ARBA" id="ARBA00029736"/>
    </source>
</evidence>
<dbReference type="GO" id="GO:0032259">
    <property type="term" value="P:methylation"/>
    <property type="evidence" value="ECO:0007669"/>
    <property type="project" value="UniProtKB-KW"/>
</dbReference>
<dbReference type="InterPro" id="IPR023148">
    <property type="entry name" value="tRNA_m1G_MeTrfase_C_sf"/>
</dbReference>
<keyword evidence="8 15" id="KW-0489">Methyltransferase</keyword>
<keyword evidence="7 15" id="KW-0963">Cytoplasm</keyword>
<evidence type="ECO:0000256" key="13">
    <source>
        <dbReference type="ARBA" id="ARBA00033392"/>
    </source>
</evidence>
<dbReference type="InterPro" id="IPR029028">
    <property type="entry name" value="Alpha/beta_knot_MTases"/>
</dbReference>
<evidence type="ECO:0000256" key="15">
    <source>
        <dbReference type="HAMAP-Rule" id="MF_00605"/>
    </source>
</evidence>
<accession>A0ABV3Q1Y5</accession>
<gene>
    <name evidence="15 18" type="primary">trmD</name>
    <name evidence="18" type="ORF">AB1471_05875</name>
</gene>
<dbReference type="PANTHER" id="PTHR46417">
    <property type="entry name" value="TRNA (GUANINE-N(1)-)-METHYLTRANSFERASE"/>
    <property type="match status" value="1"/>
</dbReference>
<protein>
    <recommendedName>
        <fullName evidence="6 15">tRNA (guanine-N(1)-)-methyltransferase</fullName>
        <ecNumber evidence="5 15">2.1.1.228</ecNumber>
    </recommendedName>
    <alternativeName>
        <fullName evidence="12 15">M1G-methyltransferase</fullName>
    </alternativeName>
    <alternativeName>
        <fullName evidence="13 15">tRNA [GM37] methyltransferase</fullName>
    </alternativeName>
</protein>
<evidence type="ECO:0000256" key="10">
    <source>
        <dbReference type="ARBA" id="ARBA00022691"/>
    </source>
</evidence>
<evidence type="ECO:0000313" key="18">
    <source>
        <dbReference type="EMBL" id="MEW9501327.1"/>
    </source>
</evidence>
<comment type="subcellular location">
    <subcellularLocation>
        <location evidence="2 15 16">Cytoplasm</location>
    </subcellularLocation>
</comment>
<dbReference type="CDD" id="cd18080">
    <property type="entry name" value="TrmD-like"/>
    <property type="match status" value="1"/>
</dbReference>
<organism evidence="18 19">
    <name type="scientific">Jeotgalibacillus marinus</name>
    <dbReference type="NCBI Taxonomy" id="86667"/>
    <lineage>
        <taxon>Bacteria</taxon>
        <taxon>Bacillati</taxon>
        <taxon>Bacillota</taxon>
        <taxon>Bacilli</taxon>
        <taxon>Bacillales</taxon>
        <taxon>Caryophanaceae</taxon>
        <taxon>Jeotgalibacillus</taxon>
    </lineage>
</organism>
<evidence type="ECO:0000313" key="19">
    <source>
        <dbReference type="Proteomes" id="UP001556040"/>
    </source>
</evidence>
<dbReference type="Proteomes" id="UP001556040">
    <property type="component" value="Unassembled WGS sequence"/>
</dbReference>
<keyword evidence="10 15" id="KW-0949">S-adenosyl-L-methionine</keyword>
<dbReference type="PANTHER" id="PTHR46417:SF1">
    <property type="entry name" value="TRNA (GUANINE-N(1)-)-METHYLTRANSFERASE"/>
    <property type="match status" value="1"/>
</dbReference>
<evidence type="ECO:0000256" key="14">
    <source>
        <dbReference type="ARBA" id="ARBA00047783"/>
    </source>
</evidence>
<name>A0ABV3Q1Y5_9BACL</name>
<dbReference type="PIRSF" id="PIRSF000386">
    <property type="entry name" value="tRNA_mtase"/>
    <property type="match status" value="1"/>
</dbReference>
<comment type="function">
    <text evidence="1 15 16">Specifically methylates guanosine-37 in various tRNAs.</text>
</comment>
<dbReference type="RefSeq" id="WP_367778805.1">
    <property type="nucleotide sequence ID" value="NZ_JBFMIA010000003.1"/>
</dbReference>
<evidence type="ECO:0000256" key="2">
    <source>
        <dbReference type="ARBA" id="ARBA00004496"/>
    </source>
</evidence>
<comment type="caution">
    <text evidence="18">The sequence shown here is derived from an EMBL/GenBank/DDBJ whole genome shotgun (WGS) entry which is preliminary data.</text>
</comment>
<evidence type="ECO:0000256" key="1">
    <source>
        <dbReference type="ARBA" id="ARBA00002634"/>
    </source>
</evidence>
<dbReference type="SUPFAM" id="SSF75217">
    <property type="entry name" value="alpha/beta knot"/>
    <property type="match status" value="1"/>
</dbReference>
<comment type="catalytic activity">
    <reaction evidence="14 15 16">
        <text>guanosine(37) in tRNA + S-adenosyl-L-methionine = N(1)-methylguanosine(37) in tRNA + S-adenosyl-L-homocysteine + H(+)</text>
        <dbReference type="Rhea" id="RHEA:36899"/>
        <dbReference type="Rhea" id="RHEA-COMP:10145"/>
        <dbReference type="Rhea" id="RHEA-COMP:10147"/>
        <dbReference type="ChEBI" id="CHEBI:15378"/>
        <dbReference type="ChEBI" id="CHEBI:57856"/>
        <dbReference type="ChEBI" id="CHEBI:59789"/>
        <dbReference type="ChEBI" id="CHEBI:73542"/>
        <dbReference type="ChEBI" id="CHEBI:74269"/>
        <dbReference type="EC" id="2.1.1.228"/>
    </reaction>
</comment>
<dbReference type="NCBIfam" id="NF000648">
    <property type="entry name" value="PRK00026.1"/>
    <property type="match status" value="1"/>
</dbReference>
<evidence type="ECO:0000256" key="5">
    <source>
        <dbReference type="ARBA" id="ARBA00012807"/>
    </source>
</evidence>
<evidence type="ECO:0000256" key="16">
    <source>
        <dbReference type="RuleBase" id="RU003464"/>
    </source>
</evidence>
<dbReference type="Gene3D" id="3.40.1280.10">
    <property type="match status" value="1"/>
</dbReference>
<dbReference type="Pfam" id="PF01746">
    <property type="entry name" value="tRNA_m1G_MT"/>
    <property type="match status" value="1"/>
</dbReference>
<comment type="subunit">
    <text evidence="4 15 16">Homodimer.</text>
</comment>
<dbReference type="Gene3D" id="1.10.1270.20">
    <property type="entry name" value="tRNA(m1g37)methyltransferase, domain 2"/>
    <property type="match status" value="1"/>
</dbReference>
<evidence type="ECO:0000256" key="9">
    <source>
        <dbReference type="ARBA" id="ARBA00022679"/>
    </source>
</evidence>
<keyword evidence="19" id="KW-1185">Reference proteome</keyword>
<feature type="binding site" evidence="15">
    <location>
        <position position="113"/>
    </location>
    <ligand>
        <name>S-adenosyl-L-methionine</name>
        <dbReference type="ChEBI" id="CHEBI:59789"/>
    </ligand>
</feature>
<keyword evidence="11 15" id="KW-0819">tRNA processing</keyword>
<dbReference type="InterPro" id="IPR016009">
    <property type="entry name" value="tRNA_MeTrfase_TRMD/TRM10"/>
</dbReference>
<dbReference type="HAMAP" id="MF_00605">
    <property type="entry name" value="TrmD"/>
    <property type="match status" value="1"/>
</dbReference>
<feature type="domain" description="tRNA methyltransferase TRMD/TRM10-type" evidence="17">
    <location>
        <begin position="1"/>
        <end position="225"/>
    </location>
</feature>
<evidence type="ECO:0000259" key="17">
    <source>
        <dbReference type="Pfam" id="PF01746"/>
    </source>
</evidence>
<dbReference type="GO" id="GO:0052906">
    <property type="term" value="F:tRNA (guanine(37)-N1)-methyltransferase activity"/>
    <property type="evidence" value="ECO:0007669"/>
    <property type="project" value="UniProtKB-EC"/>
</dbReference>
<dbReference type="InterPro" id="IPR029026">
    <property type="entry name" value="tRNA_m1G_MTases_N"/>
</dbReference>
<reference evidence="18 19" key="1">
    <citation type="journal article" date="1979" name="Int. J. Syst. Evol. Microbiol.">
        <title>Bacillus globisporus subsp. marinus subsp. nov.</title>
        <authorList>
            <person name="Liu H."/>
        </authorList>
    </citation>
    <scope>NUCLEOTIDE SEQUENCE [LARGE SCALE GENOMIC DNA]</scope>
    <source>
        <strain evidence="18 19">DSM 1297</strain>
    </source>
</reference>
<comment type="similarity">
    <text evidence="3 15 16">Belongs to the RNA methyltransferase TrmD family.</text>
</comment>
<evidence type="ECO:0000256" key="3">
    <source>
        <dbReference type="ARBA" id="ARBA00007630"/>
    </source>
</evidence>
<proteinExistence type="inferred from homology"/>